<proteinExistence type="predicted"/>
<dbReference type="Proteomes" id="UP000077521">
    <property type="component" value="Unassembled WGS sequence"/>
</dbReference>
<sequence length="153" mass="16524">MARQTSTALTRGYLDRLLSIGESWPSDPLRPDLHFGRAIEQASRKALLKKSSAATPAAAVGAVGANGDGLVLRELNAGSGADVEVVERAAAALEYLRANKAFKKHPTPQTIIKPASHPEYYSRLVKTLDRAGRGEDISPSWQEKVSRFFGRAP</sequence>
<dbReference type="GO" id="GO:0034551">
    <property type="term" value="P:mitochondrial respiratory chain complex III assembly"/>
    <property type="evidence" value="ECO:0007669"/>
    <property type="project" value="TreeGrafter"/>
</dbReference>
<keyword evidence="2" id="KW-1185">Reference proteome</keyword>
<protein>
    <submittedName>
        <fullName evidence="1">Uncharacterized protein</fullName>
    </submittedName>
</protein>
<organism evidence="1 2">
    <name type="scientific">Tilletia indica</name>
    <dbReference type="NCBI Taxonomy" id="43049"/>
    <lineage>
        <taxon>Eukaryota</taxon>
        <taxon>Fungi</taxon>
        <taxon>Dikarya</taxon>
        <taxon>Basidiomycota</taxon>
        <taxon>Ustilaginomycotina</taxon>
        <taxon>Exobasidiomycetes</taxon>
        <taxon>Tilletiales</taxon>
        <taxon>Tilletiaceae</taxon>
        <taxon>Tilletia</taxon>
    </lineage>
</organism>
<dbReference type="GO" id="GO:0043022">
    <property type="term" value="F:ribosome binding"/>
    <property type="evidence" value="ECO:0007669"/>
    <property type="project" value="InterPro"/>
</dbReference>
<evidence type="ECO:0000313" key="2">
    <source>
        <dbReference type="Proteomes" id="UP000077521"/>
    </source>
</evidence>
<dbReference type="InterPro" id="IPR037653">
    <property type="entry name" value="Cbp6"/>
</dbReference>
<dbReference type="Pfam" id="PF20180">
    <property type="entry name" value="UQCC2_CBP6"/>
    <property type="match status" value="1"/>
</dbReference>
<accession>A0A177TV50</accession>
<reference evidence="1" key="2">
    <citation type="journal article" date="2019" name="IMA Fungus">
        <title>Genome sequencing and comparison of five Tilletia species to identify candidate genes for the detection of regulated species infecting wheat.</title>
        <authorList>
            <person name="Nguyen H.D.T."/>
            <person name="Sultana T."/>
            <person name="Kesanakurti P."/>
            <person name="Hambleton S."/>
        </authorList>
    </citation>
    <scope>NUCLEOTIDE SEQUENCE</scope>
    <source>
        <strain evidence="1">DAOMC 236416</strain>
    </source>
</reference>
<dbReference type="GO" id="GO:0061671">
    <property type="term" value="C:Cbp3p-Cbp6 complex"/>
    <property type="evidence" value="ECO:0007669"/>
    <property type="project" value="InterPro"/>
</dbReference>
<comment type="caution">
    <text evidence="1">The sequence shown here is derived from an EMBL/GenBank/DDBJ whole genome shotgun (WGS) entry which is preliminary data.</text>
</comment>
<gene>
    <name evidence="1" type="ORF">A4X13_0g1270</name>
</gene>
<dbReference type="EMBL" id="LWDF02000048">
    <property type="protein sequence ID" value="KAE8259057.1"/>
    <property type="molecule type" value="Genomic_DNA"/>
</dbReference>
<reference evidence="1" key="1">
    <citation type="submission" date="2016-04" db="EMBL/GenBank/DDBJ databases">
        <authorList>
            <person name="Nguyen H.D."/>
            <person name="Samba Siva P."/>
            <person name="Cullis J."/>
            <person name="Levesque C.A."/>
            <person name="Hambleton S."/>
        </authorList>
    </citation>
    <scope>NUCLEOTIDE SEQUENCE</scope>
    <source>
        <strain evidence="1">DAOMC 236416</strain>
    </source>
</reference>
<name>A0A177TV50_9BASI</name>
<dbReference type="AlphaFoldDB" id="A0A177TV50"/>
<dbReference type="PANTHER" id="PTHR28250:SF1">
    <property type="entry name" value="CYTOCHROME B PRE-MRNA-PROCESSING PROTEIN 6"/>
    <property type="match status" value="1"/>
</dbReference>
<evidence type="ECO:0000313" key="1">
    <source>
        <dbReference type="EMBL" id="KAE8259057.1"/>
    </source>
</evidence>
<dbReference type="PANTHER" id="PTHR28250">
    <property type="entry name" value="CYTOCHROME B PRE-MRNA-PROCESSING PROTEIN 6"/>
    <property type="match status" value="1"/>
</dbReference>